<dbReference type="AlphaFoldDB" id="A0AAE1D8S8"/>
<reference evidence="1" key="1">
    <citation type="journal article" date="2023" name="G3 (Bethesda)">
        <title>A reference genome for the long-term kleptoplast-retaining sea slug Elysia crispata morphotype clarki.</title>
        <authorList>
            <person name="Eastman K.E."/>
            <person name="Pendleton A.L."/>
            <person name="Shaikh M.A."/>
            <person name="Suttiyut T."/>
            <person name="Ogas R."/>
            <person name="Tomko P."/>
            <person name="Gavelis G."/>
            <person name="Widhalm J.R."/>
            <person name="Wisecaver J.H."/>
        </authorList>
    </citation>
    <scope>NUCLEOTIDE SEQUENCE</scope>
    <source>
        <strain evidence="1">ECLA1</strain>
    </source>
</reference>
<keyword evidence="2" id="KW-1185">Reference proteome</keyword>
<dbReference type="EMBL" id="JAWDGP010004927">
    <property type="protein sequence ID" value="KAK3760965.1"/>
    <property type="molecule type" value="Genomic_DNA"/>
</dbReference>
<accession>A0AAE1D8S8</accession>
<gene>
    <name evidence="1" type="ORF">RRG08_022372</name>
</gene>
<organism evidence="1 2">
    <name type="scientific">Elysia crispata</name>
    <name type="common">lettuce slug</name>
    <dbReference type="NCBI Taxonomy" id="231223"/>
    <lineage>
        <taxon>Eukaryota</taxon>
        <taxon>Metazoa</taxon>
        <taxon>Spiralia</taxon>
        <taxon>Lophotrochozoa</taxon>
        <taxon>Mollusca</taxon>
        <taxon>Gastropoda</taxon>
        <taxon>Heterobranchia</taxon>
        <taxon>Euthyneura</taxon>
        <taxon>Panpulmonata</taxon>
        <taxon>Sacoglossa</taxon>
        <taxon>Placobranchoidea</taxon>
        <taxon>Plakobranchidae</taxon>
        <taxon>Elysia</taxon>
    </lineage>
</organism>
<comment type="caution">
    <text evidence="1">The sequence shown here is derived from an EMBL/GenBank/DDBJ whole genome shotgun (WGS) entry which is preliminary data.</text>
</comment>
<proteinExistence type="predicted"/>
<dbReference type="Proteomes" id="UP001283361">
    <property type="component" value="Unassembled WGS sequence"/>
</dbReference>
<evidence type="ECO:0000313" key="2">
    <source>
        <dbReference type="Proteomes" id="UP001283361"/>
    </source>
</evidence>
<sequence length="146" mass="16392">MKNNTAVTYKQMRRLKLPAPLCLGRIDSGDQWSGNAPHPVEQRAGISLLPVCQASVSVSVDQLDADRGAEKFYLRCFSFCPARLCCLTMGAEAKNTPQIVLALHIIQLGRSREPLDQMVAGVELTPSYRYRHSMRVTRVKQTRHRP</sequence>
<evidence type="ECO:0000313" key="1">
    <source>
        <dbReference type="EMBL" id="KAK3760965.1"/>
    </source>
</evidence>
<protein>
    <submittedName>
        <fullName evidence="1">Uncharacterized protein</fullName>
    </submittedName>
</protein>
<name>A0AAE1D8S8_9GAST</name>